<evidence type="ECO:0000256" key="8">
    <source>
        <dbReference type="PROSITE-ProRule" id="PRU00284"/>
    </source>
</evidence>
<keyword evidence="4 9" id="KW-1133">Transmembrane helix</keyword>
<dbReference type="InterPro" id="IPR000727">
    <property type="entry name" value="T_SNARE_dom"/>
</dbReference>
<proteinExistence type="inferred from homology"/>
<dbReference type="EMBL" id="SZYH01000001">
    <property type="protein sequence ID" value="TKV66644.1"/>
    <property type="molecule type" value="Genomic_DNA"/>
</dbReference>
<comment type="subcellular location">
    <subcellularLocation>
        <location evidence="1">Cell inner membrane</location>
        <topology evidence="1">Multi-pass membrane protein</topology>
    </subcellularLocation>
</comment>
<dbReference type="PANTHER" id="PTHR32089:SF119">
    <property type="entry name" value="METHYL-ACCEPTING CHEMOTAXIS PROTEIN CTPL"/>
    <property type="match status" value="1"/>
</dbReference>
<dbReference type="RefSeq" id="WP_137434068.1">
    <property type="nucleotide sequence ID" value="NZ_JANRHC010000004.1"/>
</dbReference>
<comment type="caution">
    <text evidence="13">The sequence shown here is derived from an EMBL/GenBank/DDBJ whole genome shotgun (WGS) entry which is preliminary data.</text>
</comment>
<dbReference type="AlphaFoldDB" id="A0A4U6QZ42"/>
<dbReference type="GO" id="GO:0006935">
    <property type="term" value="P:chemotaxis"/>
    <property type="evidence" value="ECO:0007669"/>
    <property type="project" value="UniProtKB-ARBA"/>
</dbReference>
<organism evidence="13 14">
    <name type="scientific">Marinobacter panjinensis</name>
    <dbReference type="NCBI Taxonomy" id="2576384"/>
    <lineage>
        <taxon>Bacteria</taxon>
        <taxon>Pseudomonadati</taxon>
        <taxon>Pseudomonadota</taxon>
        <taxon>Gammaproteobacteria</taxon>
        <taxon>Pseudomonadales</taxon>
        <taxon>Marinobacteraceae</taxon>
        <taxon>Marinobacter</taxon>
    </lineage>
</organism>
<feature type="transmembrane region" description="Helical" evidence="9">
    <location>
        <begin position="17"/>
        <end position="40"/>
    </location>
</feature>
<dbReference type="InterPro" id="IPR003660">
    <property type="entry name" value="HAMP_dom"/>
</dbReference>
<dbReference type="PANTHER" id="PTHR32089">
    <property type="entry name" value="METHYL-ACCEPTING CHEMOTAXIS PROTEIN MCPB"/>
    <property type="match status" value="1"/>
</dbReference>
<dbReference type="Gene3D" id="1.10.287.950">
    <property type="entry name" value="Methyl-accepting chemotaxis protein"/>
    <property type="match status" value="1"/>
</dbReference>
<dbReference type="GO" id="GO:0007165">
    <property type="term" value="P:signal transduction"/>
    <property type="evidence" value="ECO:0007669"/>
    <property type="project" value="UniProtKB-KW"/>
</dbReference>
<evidence type="ECO:0000259" key="12">
    <source>
        <dbReference type="PROSITE" id="PS50885"/>
    </source>
</evidence>
<dbReference type="InterPro" id="IPR004089">
    <property type="entry name" value="MCPsignal_dom"/>
</dbReference>
<evidence type="ECO:0000256" key="9">
    <source>
        <dbReference type="SAM" id="Phobius"/>
    </source>
</evidence>
<gene>
    <name evidence="13" type="ORF">FDP08_00315</name>
</gene>
<dbReference type="Pfam" id="PF00672">
    <property type="entry name" value="HAMP"/>
    <property type="match status" value="1"/>
</dbReference>
<evidence type="ECO:0000259" key="10">
    <source>
        <dbReference type="PROSITE" id="PS50111"/>
    </source>
</evidence>
<dbReference type="SMART" id="SM00283">
    <property type="entry name" value="MA"/>
    <property type="match status" value="1"/>
</dbReference>
<keyword evidence="2" id="KW-1003">Cell membrane</keyword>
<evidence type="ECO:0000256" key="6">
    <source>
        <dbReference type="ARBA" id="ARBA00023224"/>
    </source>
</evidence>
<dbReference type="SUPFAM" id="SSF58104">
    <property type="entry name" value="Methyl-accepting chemotaxis protein (MCP) signaling domain"/>
    <property type="match status" value="1"/>
</dbReference>
<feature type="domain" description="Methyl-accepting transducer" evidence="10">
    <location>
        <begin position="404"/>
        <end position="640"/>
    </location>
</feature>
<keyword evidence="14" id="KW-1185">Reference proteome</keyword>
<keyword evidence="2" id="KW-0997">Cell inner membrane</keyword>
<evidence type="ECO:0000313" key="14">
    <source>
        <dbReference type="Proteomes" id="UP000308488"/>
    </source>
</evidence>
<evidence type="ECO:0000256" key="7">
    <source>
        <dbReference type="ARBA" id="ARBA00029447"/>
    </source>
</evidence>
<keyword evidence="3 9" id="KW-0812">Transmembrane</keyword>
<protein>
    <submittedName>
        <fullName evidence="13">Methyl-accepting chemotaxis protein</fullName>
    </submittedName>
</protein>
<evidence type="ECO:0000313" key="13">
    <source>
        <dbReference type="EMBL" id="TKV66644.1"/>
    </source>
</evidence>
<evidence type="ECO:0000256" key="3">
    <source>
        <dbReference type="ARBA" id="ARBA00022692"/>
    </source>
</evidence>
<dbReference type="CDD" id="cd06225">
    <property type="entry name" value="HAMP"/>
    <property type="match status" value="1"/>
</dbReference>
<dbReference type="Proteomes" id="UP000308488">
    <property type="component" value="Unassembled WGS sequence"/>
</dbReference>
<dbReference type="PROSITE" id="PS50885">
    <property type="entry name" value="HAMP"/>
    <property type="match status" value="1"/>
</dbReference>
<dbReference type="PROSITE" id="PS50192">
    <property type="entry name" value="T_SNARE"/>
    <property type="match status" value="1"/>
</dbReference>
<feature type="domain" description="HAMP" evidence="12">
    <location>
        <begin position="347"/>
        <end position="399"/>
    </location>
</feature>
<evidence type="ECO:0000256" key="2">
    <source>
        <dbReference type="ARBA" id="ARBA00022519"/>
    </source>
</evidence>
<keyword evidence="5 9" id="KW-0472">Membrane</keyword>
<dbReference type="SMART" id="SM00304">
    <property type="entry name" value="HAMP"/>
    <property type="match status" value="2"/>
</dbReference>
<evidence type="ECO:0000256" key="5">
    <source>
        <dbReference type="ARBA" id="ARBA00023136"/>
    </source>
</evidence>
<name>A0A4U6QZ42_9GAMM</name>
<keyword evidence="6 8" id="KW-0807">Transducer</keyword>
<comment type="similarity">
    <text evidence="7">Belongs to the methyl-accepting chemotaxis (MCP) protein family.</text>
</comment>
<evidence type="ECO:0000256" key="4">
    <source>
        <dbReference type="ARBA" id="ARBA00022989"/>
    </source>
</evidence>
<evidence type="ECO:0000256" key="1">
    <source>
        <dbReference type="ARBA" id="ARBA00004429"/>
    </source>
</evidence>
<accession>A0A4U6QZ42</accession>
<dbReference type="PROSITE" id="PS50111">
    <property type="entry name" value="CHEMOTAXIS_TRANSDUC_2"/>
    <property type="match status" value="1"/>
</dbReference>
<dbReference type="GO" id="GO:0005886">
    <property type="term" value="C:plasma membrane"/>
    <property type="evidence" value="ECO:0007669"/>
    <property type="project" value="UniProtKB-SubCell"/>
</dbReference>
<evidence type="ECO:0000259" key="11">
    <source>
        <dbReference type="PROSITE" id="PS50192"/>
    </source>
</evidence>
<dbReference type="FunFam" id="1.10.287.950:FF:000001">
    <property type="entry name" value="Methyl-accepting chemotaxis sensory transducer"/>
    <property type="match status" value="1"/>
</dbReference>
<dbReference type="Pfam" id="PF00015">
    <property type="entry name" value="MCPsignal"/>
    <property type="match status" value="1"/>
</dbReference>
<feature type="domain" description="T-SNARE coiled-coil homology" evidence="11">
    <location>
        <begin position="591"/>
        <end position="653"/>
    </location>
</feature>
<dbReference type="OrthoDB" id="5800769at2"/>
<dbReference type="CDD" id="cd11386">
    <property type="entry name" value="MCP_signal"/>
    <property type="match status" value="1"/>
</dbReference>
<reference evidence="13 14" key="1">
    <citation type="submission" date="2019-05" db="EMBL/GenBank/DDBJ databases">
        <title>Marinobacter panjinensis sp. nov., a moderately halophilic bacterium isolated from sea tidal flat environment.</title>
        <authorList>
            <person name="Yang W."/>
            <person name="An M."/>
            <person name="He W."/>
            <person name="Luo X."/>
            <person name="Zhu L."/>
            <person name="Chen G."/>
            <person name="Zhang Y."/>
            <person name="Wang Y."/>
        </authorList>
    </citation>
    <scope>NUCLEOTIDE SEQUENCE [LARGE SCALE GENOMIC DNA]</scope>
    <source>
        <strain evidence="13 14">PJ-16</strain>
    </source>
</reference>
<sequence length="676" mass="74034">MNQLIKPAVSLMNRLPMFYKFSLISVLFLLPIVALSWLVISELNRSVDTMTRGVEGLEQLEKVDALLQASLDYRDFRSPGKTKDDNELLARSDEAAERIDSLLEELAEADALFDTSGNWAEQVAMLREEWQTLKSTDSYQGNIDPQFKYYQEFVQKVRAMLSATIEISGLGQDASRENLLLLGLVREALPDAESIIGRARAFGIFALIEGQVGYGLSDVLNEIYDQLTNRASLLGPALAVAIDASPTLAENTGNAVQGIEDSLTSIRNELDSNVITPMRLELPWQDFNSTVESQLVHYEAFTAGIFDVVSDNLNARLDREIQQRQFIIVALVIVLLVVVYLYVGFFMSVRTAINRFSQAARNVAAGDMTTHIELDNRDELGELTTEFNSMTDRIAELIRSVSGTTSDVDRQATRVNDTAAANSEAVARQMEESGQINEAMSQMVEAVNEVTESAHRVSDSASAAEGDTERGREVVADTVETINRLATEISGAVEVINRVNGDSDNISQVLVEIKAIAQQTNLLALNAAIEAARAGEQGRGFAVVADEVRSLSQRTHKSTEEIEGMISRLQSGVKEAVAAMTNSHEVTETTVRKSSEVTEALDRIAQGISTIVDMSHQIAQAAEEQSAVAKNVNTNVEQISVLGQKTADNAEETLASSREMSQLTASLQRLVEAFRV</sequence>
<feature type="transmembrane region" description="Helical" evidence="9">
    <location>
        <begin position="326"/>
        <end position="347"/>
    </location>
</feature>